<feature type="transmembrane region" description="Helical" evidence="1">
    <location>
        <begin position="104"/>
        <end position="124"/>
    </location>
</feature>
<keyword evidence="1" id="KW-0812">Transmembrane</keyword>
<accession>A0A011W007</accession>
<reference evidence="2 3" key="1">
    <citation type="submission" date="2013-06" db="EMBL/GenBank/DDBJ databases">
        <title>Rumen cellulosomics: divergent fiber-degrading strategies revealed by comparative genome-wide analysis of six Ruminococcal strains.</title>
        <authorList>
            <person name="Dassa B."/>
            <person name="Borovok I."/>
            <person name="Lamed R."/>
            <person name="Flint H."/>
            <person name="Yeoman C.J."/>
            <person name="White B."/>
            <person name="Bayer E.A."/>
        </authorList>
    </citation>
    <scope>NUCLEOTIDE SEQUENCE [LARGE SCALE GENOMIC DNA]</scope>
    <source>
        <strain evidence="2 3">SY3</strain>
    </source>
</reference>
<feature type="transmembrane region" description="Helical" evidence="1">
    <location>
        <begin position="301"/>
        <end position="320"/>
    </location>
</feature>
<comment type="caution">
    <text evidence="2">The sequence shown here is derived from an EMBL/GenBank/DDBJ whole genome shotgun (WGS) entry which is preliminary data.</text>
</comment>
<proteinExistence type="predicted"/>
<evidence type="ECO:0000313" key="3">
    <source>
        <dbReference type="Proteomes" id="UP000021369"/>
    </source>
</evidence>
<dbReference type="EMBL" id="JEOB01000001">
    <property type="protein sequence ID" value="EXM40911.1"/>
    <property type="molecule type" value="Genomic_DNA"/>
</dbReference>
<dbReference type="PANTHER" id="PTHR38454">
    <property type="entry name" value="INTEGRAL MEMBRANE PROTEIN-RELATED"/>
    <property type="match status" value="1"/>
</dbReference>
<feature type="transmembrane region" description="Helical" evidence="1">
    <location>
        <begin position="449"/>
        <end position="470"/>
    </location>
</feature>
<dbReference type="Pfam" id="PF09586">
    <property type="entry name" value="YfhO"/>
    <property type="match status" value="2"/>
</dbReference>
<protein>
    <recommendedName>
        <fullName evidence="4">Bacterial membrane protein YfhO</fullName>
    </recommendedName>
</protein>
<feature type="transmembrane region" description="Helical" evidence="1">
    <location>
        <begin position="136"/>
        <end position="157"/>
    </location>
</feature>
<dbReference type="PANTHER" id="PTHR38454:SF1">
    <property type="entry name" value="INTEGRAL MEMBRANE PROTEIN"/>
    <property type="match status" value="1"/>
</dbReference>
<feature type="transmembrane region" description="Helical" evidence="1">
    <location>
        <begin position="387"/>
        <end position="404"/>
    </location>
</feature>
<dbReference type="Proteomes" id="UP000021369">
    <property type="component" value="Unassembled WGS sequence"/>
</dbReference>
<name>A0A011W007_RUMAL</name>
<feature type="transmembrane region" description="Helical" evidence="1">
    <location>
        <begin position="356"/>
        <end position="375"/>
    </location>
</feature>
<feature type="transmembrane region" description="Helical" evidence="1">
    <location>
        <begin position="228"/>
        <end position="247"/>
    </location>
</feature>
<feature type="transmembrane region" description="Helical" evidence="1">
    <location>
        <begin position="12"/>
        <end position="33"/>
    </location>
</feature>
<dbReference type="PATRIC" id="fig|1341156.4.peg.705"/>
<organism evidence="2 3">
    <name type="scientific">Ruminococcus albus SY3</name>
    <dbReference type="NCBI Taxonomy" id="1341156"/>
    <lineage>
        <taxon>Bacteria</taxon>
        <taxon>Bacillati</taxon>
        <taxon>Bacillota</taxon>
        <taxon>Clostridia</taxon>
        <taxon>Eubacteriales</taxon>
        <taxon>Oscillospiraceae</taxon>
        <taxon>Ruminococcus</taxon>
    </lineage>
</organism>
<dbReference type="InterPro" id="IPR018580">
    <property type="entry name" value="Uncharacterised_YfhO"/>
</dbReference>
<keyword evidence="1" id="KW-1133">Transmembrane helix</keyword>
<feature type="transmembrane region" description="Helical" evidence="1">
    <location>
        <begin position="416"/>
        <end position="437"/>
    </location>
</feature>
<dbReference type="OrthoDB" id="1637636at2"/>
<evidence type="ECO:0000313" key="2">
    <source>
        <dbReference type="EMBL" id="EXM40911.1"/>
    </source>
</evidence>
<keyword evidence="1" id="KW-0472">Membrane</keyword>
<feature type="transmembrane region" description="Helical" evidence="1">
    <location>
        <begin position="182"/>
        <end position="207"/>
    </location>
</feature>
<evidence type="ECO:0000256" key="1">
    <source>
        <dbReference type="SAM" id="Phobius"/>
    </source>
</evidence>
<dbReference type="AlphaFoldDB" id="A0A011W007"/>
<gene>
    <name evidence="2" type="ORF">RASY3_00840</name>
</gene>
<dbReference type="RefSeq" id="WP_037284267.1">
    <property type="nucleotide sequence ID" value="NZ_JEOB01000001.1"/>
</dbReference>
<keyword evidence="3" id="KW-1185">Reference proteome</keyword>
<evidence type="ECO:0008006" key="4">
    <source>
        <dbReference type="Google" id="ProtNLM"/>
    </source>
</evidence>
<feature type="transmembrane region" description="Helical" evidence="1">
    <location>
        <begin position="327"/>
        <end position="344"/>
    </location>
</feature>
<feature type="transmembrane region" description="Helical" evidence="1">
    <location>
        <begin position="766"/>
        <end position="788"/>
    </location>
</feature>
<sequence>MPDEKNMIKHPLLKLFFTSCFLFLVGISPILIISKGVYMWAGDYNEQTIVFTEYISKLLHSGQGFPAFDWNSFLGMDFLTSYHDHIFSPFDWLMYAVPTGVMPYIHTVVMALKVGLSAVTAYIYCRQYVKKDQSAYLCGLLYAFSGFQLFDLVYQFSERYLMFPLMLYCFDQLVINRKPFCFAALLGIYCLISPVFAWMTCLFLLIYYIVRTATKSFPKLDLKLFMRLAIETGCGVLMSAMLMLPFYSVLSGNARADGKIFSHSLIAYENPGVVLCIIRSMFFPPALCANDWYFRNSQLSISPPLLYIPLFLILGVYMIFKKEKRAWYSVLLKVCIIFACVPVLNSSFAVFNNRYYARWLFMPLLVMIMMTGRYIDNIEDEKPKKELRVCAAIVGFMIVYGVYTACFEKPRIYGNIAWIIMAAVSLFGMIVLYLLHYPMDKVSFISVRNIRKLVCVCCALPFFGTAFFLAQDNYFESIPKQKDIMWNGSEPVVIDDDEFFRTSYCMTNSKNKSMIWGYPTIATFNSMITGDTSSFLGETGNNFNKNINLTFDTGDYALCSFLSVKYDLYCNLLLTGGIEVEPEDLKKHLEGFEQDKVINRYVLYKNKAFIPMGFTYDNYIRIDAQPHNSDEDSRKMYDDKVDRQKLFLKAIWLTDEQIEKYGDILQKLPEDKYNDVSVETYYQDCRDRAASACYEFVPDKTGFNARIDLSKDNLVFFSVPYNRYFTAYIDGSPTEIERVFNGLSAVYVPQGNHSISFRYRIPGFKYGVIISSVSAGILLIYTVVDLILKRRIRSKDGTAVNEA</sequence>